<dbReference type="InterPro" id="IPR027275">
    <property type="entry name" value="PRC-brl_dom"/>
</dbReference>
<reference evidence="2 3" key="1">
    <citation type="submission" date="2018-08" db="EMBL/GenBank/DDBJ databases">
        <title>Bacillus jemisoniae sp. nov., Bacillus chryseoplanitiae sp. nov., Bacillus resnikiae sp. nov., and Bacillus frankliniae sp. nov., isolated from Viking spacecraft and associated surfaces.</title>
        <authorList>
            <person name="Seuylemezian A."/>
            <person name="Vaishampayan P."/>
        </authorList>
    </citation>
    <scope>NUCLEOTIDE SEQUENCE [LARGE SCALE GENOMIC DNA]</scope>
    <source>
        <strain evidence="2 3">MA001</strain>
    </source>
</reference>
<dbReference type="Pfam" id="PF05239">
    <property type="entry name" value="PRC"/>
    <property type="match status" value="1"/>
</dbReference>
<feature type="domain" description="PRC-barrel" evidence="1">
    <location>
        <begin position="4"/>
        <end position="66"/>
    </location>
</feature>
<dbReference type="EMBL" id="QWVS01000020">
    <property type="protein sequence ID" value="RID85235.1"/>
    <property type="molecule type" value="Genomic_DNA"/>
</dbReference>
<evidence type="ECO:0000259" key="1">
    <source>
        <dbReference type="Pfam" id="PF05239"/>
    </source>
</evidence>
<proteinExistence type="predicted"/>
<dbReference type="AlphaFoldDB" id="A0A398B5N0"/>
<dbReference type="InterPro" id="IPR011033">
    <property type="entry name" value="PRC_barrel-like_sf"/>
</dbReference>
<accession>A0A398B5N0</accession>
<protein>
    <submittedName>
        <fullName evidence="2">Photosystem reaction center subunit H</fullName>
    </submittedName>
</protein>
<gene>
    <name evidence="2" type="ORF">D1953_12075</name>
</gene>
<dbReference type="SUPFAM" id="SSF50346">
    <property type="entry name" value="PRC-barrel domain"/>
    <property type="match status" value="1"/>
</dbReference>
<sequence>MRTFSLLKGLPVVDKNGEKIGIVNDLCISEAGIITGLIVQKQRLFKKNVYVALDDVSSFGPDGVIVSGEFEEQIPEVDMLLNKDAMLGRMMLSEIGEELGLLQDVCFLEKMGTIVAYETTDGFFSKNKLIHSEEPPICGKDAIIVSVSKQ</sequence>
<evidence type="ECO:0000313" key="3">
    <source>
        <dbReference type="Proteomes" id="UP000266016"/>
    </source>
</evidence>
<dbReference type="Gene3D" id="2.30.30.240">
    <property type="entry name" value="PRC-barrel domain"/>
    <property type="match status" value="1"/>
</dbReference>
<evidence type="ECO:0000313" key="2">
    <source>
        <dbReference type="EMBL" id="RID85235.1"/>
    </source>
</evidence>
<keyword evidence="3" id="KW-1185">Reference proteome</keyword>
<organism evidence="2 3">
    <name type="scientific">Peribacillus asahii</name>
    <dbReference type="NCBI Taxonomy" id="228899"/>
    <lineage>
        <taxon>Bacteria</taxon>
        <taxon>Bacillati</taxon>
        <taxon>Bacillota</taxon>
        <taxon>Bacilli</taxon>
        <taxon>Bacillales</taxon>
        <taxon>Bacillaceae</taxon>
        <taxon>Peribacillus</taxon>
    </lineage>
</organism>
<dbReference type="Proteomes" id="UP000266016">
    <property type="component" value="Unassembled WGS sequence"/>
</dbReference>
<comment type="caution">
    <text evidence="2">The sequence shown here is derived from an EMBL/GenBank/DDBJ whole genome shotgun (WGS) entry which is preliminary data.</text>
</comment>
<name>A0A398B5N0_9BACI</name>